<dbReference type="EMBL" id="KZ353787">
    <property type="protein sequence ID" value="PIO61331.1"/>
    <property type="molecule type" value="Genomic_DNA"/>
</dbReference>
<dbReference type="PANTHER" id="PTHR31389">
    <property type="entry name" value="LD39211P"/>
    <property type="match status" value="1"/>
</dbReference>
<organism evidence="2 3">
    <name type="scientific">Teladorsagia circumcincta</name>
    <name type="common">Brown stomach worm</name>
    <name type="synonym">Ostertagia circumcincta</name>
    <dbReference type="NCBI Taxonomy" id="45464"/>
    <lineage>
        <taxon>Eukaryota</taxon>
        <taxon>Metazoa</taxon>
        <taxon>Ecdysozoa</taxon>
        <taxon>Nematoda</taxon>
        <taxon>Chromadorea</taxon>
        <taxon>Rhabditida</taxon>
        <taxon>Rhabditina</taxon>
        <taxon>Rhabditomorpha</taxon>
        <taxon>Strongyloidea</taxon>
        <taxon>Trichostrongylidae</taxon>
        <taxon>Teladorsagia</taxon>
    </lineage>
</organism>
<evidence type="ECO:0000313" key="2">
    <source>
        <dbReference type="EMBL" id="PIO61331.1"/>
    </source>
</evidence>
<feature type="compositionally biased region" description="Polar residues" evidence="1">
    <location>
        <begin position="28"/>
        <end position="41"/>
    </location>
</feature>
<evidence type="ECO:0000256" key="1">
    <source>
        <dbReference type="SAM" id="MobiDB-lite"/>
    </source>
</evidence>
<dbReference type="AlphaFoldDB" id="A0A2G9TTK1"/>
<feature type="non-terminal residue" evidence="2">
    <location>
        <position position="156"/>
    </location>
</feature>
<name>A0A2G9TTK1_TELCI</name>
<accession>A0A2G9TTK1</accession>
<feature type="compositionally biased region" description="Polar residues" evidence="1">
    <location>
        <begin position="1"/>
        <end position="12"/>
    </location>
</feature>
<proteinExistence type="predicted"/>
<reference evidence="2 3" key="1">
    <citation type="submission" date="2015-09" db="EMBL/GenBank/DDBJ databases">
        <title>Draft genome of the parasitic nematode Teladorsagia circumcincta isolate WARC Sus (inbred).</title>
        <authorList>
            <person name="Mitreva M."/>
        </authorList>
    </citation>
    <scope>NUCLEOTIDE SEQUENCE [LARGE SCALE GENOMIC DNA]</scope>
    <source>
        <strain evidence="2 3">S</strain>
    </source>
</reference>
<gene>
    <name evidence="2" type="ORF">TELCIR_17147</name>
</gene>
<dbReference type="Pfam" id="PF07801">
    <property type="entry name" value="DUF1647"/>
    <property type="match status" value="2"/>
</dbReference>
<dbReference type="InterPro" id="IPR012444">
    <property type="entry name" value="DUF1647"/>
</dbReference>
<keyword evidence="3" id="KW-1185">Reference proteome</keyword>
<evidence type="ECO:0000313" key="3">
    <source>
        <dbReference type="Proteomes" id="UP000230423"/>
    </source>
</evidence>
<dbReference type="PANTHER" id="PTHR31389:SF4">
    <property type="entry name" value="LD39211P"/>
    <property type="match status" value="1"/>
</dbReference>
<dbReference type="Proteomes" id="UP000230423">
    <property type="component" value="Unassembled WGS sequence"/>
</dbReference>
<feature type="region of interest" description="Disordered" evidence="1">
    <location>
        <begin position="1"/>
        <end position="41"/>
    </location>
</feature>
<protein>
    <submittedName>
        <fullName evidence="2">Uncharacterized protein</fullName>
    </submittedName>
</protein>
<dbReference type="OrthoDB" id="5858000at2759"/>
<sequence length="156" mass="17702">MLAKSTIAQNAQMYPEDVRHKSAKPLGRSTSTYGPHSSTVLKSQPIPPECICTDSHGTAHDFCYHLPENTSIHGRRFSCNHMTTMERLGLLNTSLIPFAMADISNPVFVTAFSSNHEKEAVILNFSFVRFRDFNYSQYPNYVNSLNEYRWKPIVIA</sequence>